<dbReference type="Gene3D" id="1.10.10.2840">
    <property type="entry name" value="PucR C-terminal helix-turn-helix domain"/>
    <property type="match status" value="1"/>
</dbReference>
<dbReference type="InterPro" id="IPR042070">
    <property type="entry name" value="PucR_C-HTH_sf"/>
</dbReference>
<proteinExistence type="predicted"/>
<dbReference type="AlphaFoldDB" id="A0A323V2P0"/>
<evidence type="ECO:0000313" key="3">
    <source>
        <dbReference type="Proteomes" id="UP000247602"/>
    </source>
</evidence>
<sequence>ARVLRALRLGLTARGTAPLDTEQRLPELVLRADEEALGDLRAAALAPLDGLSEGVREKLTATLRSWLLHHGRREQVAAELFVHPQTVRYRMGQLRELFGDRLEDPQSVLALTIALGPRPV</sequence>
<evidence type="ECO:0000259" key="1">
    <source>
        <dbReference type="Pfam" id="PF13556"/>
    </source>
</evidence>
<gene>
    <name evidence="2" type="ORF">DMO24_23165</name>
</gene>
<evidence type="ECO:0000313" key="2">
    <source>
        <dbReference type="EMBL" id="PZA18984.1"/>
    </source>
</evidence>
<dbReference type="InterPro" id="IPR025736">
    <property type="entry name" value="PucR_C-HTH_dom"/>
</dbReference>
<protein>
    <submittedName>
        <fullName evidence="2">PucR family transcriptional regulator</fullName>
    </submittedName>
</protein>
<name>A0A323V2P0_9ACTN</name>
<organism evidence="2 3">
    <name type="scientific">Modestobacter versicolor</name>
    <dbReference type="NCBI Taxonomy" id="429133"/>
    <lineage>
        <taxon>Bacteria</taxon>
        <taxon>Bacillati</taxon>
        <taxon>Actinomycetota</taxon>
        <taxon>Actinomycetes</taxon>
        <taxon>Geodermatophilales</taxon>
        <taxon>Geodermatophilaceae</taxon>
        <taxon>Modestobacter</taxon>
    </lineage>
</organism>
<dbReference type="RefSeq" id="WP_181428974.1">
    <property type="nucleotide sequence ID" value="NZ_QKNV01000487.1"/>
</dbReference>
<dbReference type="Pfam" id="PF13556">
    <property type="entry name" value="HTH_30"/>
    <property type="match status" value="1"/>
</dbReference>
<dbReference type="InterPro" id="IPR051448">
    <property type="entry name" value="CdaR-like_regulators"/>
</dbReference>
<dbReference type="PANTHER" id="PTHR33744:SF1">
    <property type="entry name" value="DNA-BINDING TRANSCRIPTIONAL ACTIVATOR ADER"/>
    <property type="match status" value="1"/>
</dbReference>
<dbReference type="EMBL" id="QKNV01000487">
    <property type="protein sequence ID" value="PZA18984.1"/>
    <property type="molecule type" value="Genomic_DNA"/>
</dbReference>
<feature type="non-terminal residue" evidence="2">
    <location>
        <position position="1"/>
    </location>
</feature>
<reference evidence="2 3" key="1">
    <citation type="submission" date="2018-06" db="EMBL/GenBank/DDBJ databases">
        <title>Draft genome sequence of Modestobacter versicolor CP153-2.</title>
        <authorList>
            <person name="Gundlapally S.R."/>
        </authorList>
    </citation>
    <scope>NUCLEOTIDE SEQUENCE [LARGE SCALE GENOMIC DNA]</scope>
    <source>
        <strain evidence="2 3">CP153-2</strain>
    </source>
</reference>
<accession>A0A323V2P0</accession>
<dbReference type="PANTHER" id="PTHR33744">
    <property type="entry name" value="CARBOHYDRATE DIACID REGULATOR"/>
    <property type="match status" value="1"/>
</dbReference>
<dbReference type="Proteomes" id="UP000247602">
    <property type="component" value="Unassembled WGS sequence"/>
</dbReference>
<keyword evidence="3" id="KW-1185">Reference proteome</keyword>
<feature type="domain" description="PucR C-terminal helix-turn-helix" evidence="1">
    <location>
        <begin position="59"/>
        <end position="115"/>
    </location>
</feature>
<comment type="caution">
    <text evidence="2">The sequence shown here is derived from an EMBL/GenBank/DDBJ whole genome shotgun (WGS) entry which is preliminary data.</text>
</comment>